<feature type="compositionally biased region" description="Basic and acidic residues" evidence="1">
    <location>
        <begin position="47"/>
        <end position="56"/>
    </location>
</feature>
<dbReference type="OrthoDB" id="6084046at2759"/>
<reference evidence="3 4" key="1">
    <citation type="journal article" date="2019" name="PLoS ONE">
        <title>Genomic analyses reveal an absence of contemporary introgressive admixture between fin whales and blue whales, despite known hybrids.</title>
        <authorList>
            <person name="Westbury M.V."/>
            <person name="Petersen B."/>
            <person name="Lorenzen E.D."/>
        </authorList>
    </citation>
    <scope>NUCLEOTIDE SEQUENCE [LARGE SCALE GENOMIC DNA]</scope>
    <source>
        <strain evidence="3">FinWhale-01</strain>
    </source>
</reference>
<evidence type="ECO:0000256" key="1">
    <source>
        <dbReference type="SAM" id="MobiDB-lite"/>
    </source>
</evidence>
<dbReference type="Proteomes" id="UP000437017">
    <property type="component" value="Unassembled WGS sequence"/>
</dbReference>
<name>A0A643CE97_BALPH</name>
<feature type="region of interest" description="Disordered" evidence="1">
    <location>
        <begin position="37"/>
        <end position="63"/>
    </location>
</feature>
<evidence type="ECO:0000256" key="2">
    <source>
        <dbReference type="SAM" id="SignalP"/>
    </source>
</evidence>
<protein>
    <submittedName>
        <fullName evidence="3">Uncharacterized protein</fullName>
    </submittedName>
</protein>
<evidence type="ECO:0000313" key="3">
    <source>
        <dbReference type="EMBL" id="KAB0398541.1"/>
    </source>
</evidence>
<sequence length="196" mass="21275">VLSLFLFFCQLFTLTKGGRFYITGVFQILAGKSELTESTRGRGTPRLQDDQSEGRGSRMTGVRVSSPRCVTHRHALPTPLCAALPALGQNPQTGALGESRLVALEYLPLKGGVPVTHLGTKIITFVQTPGASYAFQKPVQTSANWRGWALQLKQTLKSLAKDGAKKKCSACQGSHCVARDHDELGKPLLVWDSVLR</sequence>
<keyword evidence="2" id="KW-0732">Signal</keyword>
<comment type="caution">
    <text evidence="3">The sequence shown here is derived from an EMBL/GenBank/DDBJ whole genome shotgun (WGS) entry which is preliminary data.</text>
</comment>
<feature type="chain" id="PRO_5024849528" evidence="2">
    <location>
        <begin position="18"/>
        <end position="196"/>
    </location>
</feature>
<accession>A0A643CE97</accession>
<dbReference type="EMBL" id="SGJD01001729">
    <property type="protein sequence ID" value="KAB0398541.1"/>
    <property type="molecule type" value="Genomic_DNA"/>
</dbReference>
<gene>
    <name evidence="3" type="ORF">E2I00_017512</name>
</gene>
<organism evidence="3 4">
    <name type="scientific">Balaenoptera physalus</name>
    <name type="common">Fin whale</name>
    <name type="synonym">Balaena physalus</name>
    <dbReference type="NCBI Taxonomy" id="9770"/>
    <lineage>
        <taxon>Eukaryota</taxon>
        <taxon>Metazoa</taxon>
        <taxon>Chordata</taxon>
        <taxon>Craniata</taxon>
        <taxon>Vertebrata</taxon>
        <taxon>Euteleostomi</taxon>
        <taxon>Mammalia</taxon>
        <taxon>Eutheria</taxon>
        <taxon>Laurasiatheria</taxon>
        <taxon>Artiodactyla</taxon>
        <taxon>Whippomorpha</taxon>
        <taxon>Cetacea</taxon>
        <taxon>Mysticeti</taxon>
        <taxon>Balaenopteridae</taxon>
        <taxon>Balaenoptera</taxon>
    </lineage>
</organism>
<proteinExistence type="predicted"/>
<dbReference type="AlphaFoldDB" id="A0A643CE97"/>
<feature type="signal peptide" evidence="2">
    <location>
        <begin position="1"/>
        <end position="17"/>
    </location>
</feature>
<evidence type="ECO:0000313" key="4">
    <source>
        <dbReference type="Proteomes" id="UP000437017"/>
    </source>
</evidence>
<feature type="non-terminal residue" evidence="3">
    <location>
        <position position="1"/>
    </location>
</feature>
<keyword evidence="4" id="KW-1185">Reference proteome</keyword>